<evidence type="ECO:0000259" key="8">
    <source>
        <dbReference type="Pfam" id="PF00931"/>
    </source>
</evidence>
<dbReference type="STRING" id="36646.A0A1V6V730"/>
<feature type="domain" description="DUF7779" evidence="10">
    <location>
        <begin position="1192"/>
        <end position="1279"/>
    </location>
</feature>
<dbReference type="SUPFAM" id="SSF48452">
    <property type="entry name" value="TPR-like"/>
    <property type="match status" value="1"/>
</dbReference>
<dbReference type="SUPFAM" id="SSF53474">
    <property type="entry name" value="alpha/beta-Hydrolases"/>
    <property type="match status" value="1"/>
</dbReference>
<feature type="region of interest" description="Disordered" evidence="6">
    <location>
        <begin position="1"/>
        <end position="33"/>
    </location>
</feature>
<dbReference type="InterPro" id="IPR056681">
    <property type="entry name" value="DUF7779"/>
</dbReference>
<keyword evidence="5 7" id="KW-0472">Membrane</keyword>
<name>A0A1V6V730_9EURO</name>
<comment type="caution">
    <text evidence="11">The sequence shown here is derived from an EMBL/GenBank/DDBJ whole genome shotgun (WGS) entry which is preliminary data.</text>
</comment>
<keyword evidence="3 7" id="KW-0812">Transmembrane</keyword>
<dbReference type="Pfam" id="PF13374">
    <property type="entry name" value="TPR_10"/>
    <property type="match status" value="1"/>
</dbReference>
<dbReference type="Pfam" id="PF05057">
    <property type="entry name" value="DUF676"/>
    <property type="match status" value="1"/>
</dbReference>
<dbReference type="SMART" id="SM00028">
    <property type="entry name" value="TPR"/>
    <property type="match status" value="4"/>
</dbReference>
<keyword evidence="4 7" id="KW-1133">Transmembrane helix</keyword>
<dbReference type="Pfam" id="PF25000">
    <property type="entry name" value="DUF7779"/>
    <property type="match status" value="1"/>
</dbReference>
<dbReference type="InterPro" id="IPR019734">
    <property type="entry name" value="TPR_rpt"/>
</dbReference>
<dbReference type="GO" id="GO:0017000">
    <property type="term" value="P:antibiotic biosynthetic process"/>
    <property type="evidence" value="ECO:0007669"/>
    <property type="project" value="UniProtKB-ARBA"/>
</dbReference>
<evidence type="ECO:0000256" key="2">
    <source>
        <dbReference type="ARBA" id="ARBA00007920"/>
    </source>
</evidence>
<dbReference type="GO" id="GO:0016020">
    <property type="term" value="C:membrane"/>
    <property type="evidence" value="ECO:0007669"/>
    <property type="project" value="UniProtKB-SubCell"/>
</dbReference>
<organism evidence="11 12">
    <name type="scientific">Penicillium coprophilum</name>
    <dbReference type="NCBI Taxonomy" id="36646"/>
    <lineage>
        <taxon>Eukaryota</taxon>
        <taxon>Fungi</taxon>
        <taxon>Dikarya</taxon>
        <taxon>Ascomycota</taxon>
        <taxon>Pezizomycotina</taxon>
        <taxon>Eurotiomycetes</taxon>
        <taxon>Eurotiomycetidae</taxon>
        <taxon>Eurotiales</taxon>
        <taxon>Aspergillaceae</taxon>
        <taxon>Penicillium</taxon>
    </lineage>
</organism>
<dbReference type="PANTHER" id="PTHR35205">
    <property type="entry name" value="NB-ARC AND TPR DOMAIN PROTEIN"/>
    <property type="match status" value="1"/>
</dbReference>
<accession>A0A1V6V730</accession>
<dbReference type="GO" id="GO:0072330">
    <property type="term" value="P:monocarboxylic acid biosynthetic process"/>
    <property type="evidence" value="ECO:0007669"/>
    <property type="project" value="UniProtKB-ARBA"/>
</dbReference>
<dbReference type="EMBL" id="MDDG01000001">
    <property type="protein sequence ID" value="OQE46487.1"/>
    <property type="molecule type" value="Genomic_DNA"/>
</dbReference>
<dbReference type="SUPFAM" id="SSF52540">
    <property type="entry name" value="P-loop containing nucleoside triphosphate hydrolases"/>
    <property type="match status" value="1"/>
</dbReference>
<dbReference type="Pfam" id="PF01544">
    <property type="entry name" value="CorA"/>
    <property type="match status" value="1"/>
</dbReference>
<feature type="transmembrane region" description="Helical" evidence="7">
    <location>
        <begin position="544"/>
        <end position="563"/>
    </location>
</feature>
<sequence length="1665" mass="186919">MIPACRKTSQKMSSNNPQGPLRSKSSSTTAFSLPESKPVPYIPKCTTDEYIKAIAYHSQQPSAKTLYPGEIYDTLKQFLEQKSNTIPNTASQGPKDFAWLISPSQVGQQASSDQHWLLDSNSNRNRERFEGFADPQSCIEALRARIELSHPQVLFLRGHPSPSWLSSIGAFCCADPELFRWFLRYRAGPGSDYYFDSAPSIMSDIFRFKFFTIGSKNYRRRSSQSEVDALRGRAFNDLHRYQAELRGNWALKPGDSIVRNFHVLDERHCVIEQEIVISIFDVGKTWMAIACSDAGNDLSQGPRFPWLETGADSLPITLLPIVQYRPRCALKYRGINEGTRSPKGKNTQSLAIFPEGYGRGLDWSLAKSDRLYILADVFRLSAFSQKQLLNVMKEKIRTETNRLSLSNENPTLANLLYFRDILQDQLSNTSYMLQLTNKNNILQNGRRSTTAISIDQRSAANDAMAEVCSIFQDLHLEAQSLHEKCTQGMTVISNNSMLAESQRAIQQAKLVTKLTIVAFVYLPFTFTAGFFGMNFKELGNDMPLWIFFAASFPLMFITMAVLIRGSLLAVGGVGTTPPEHWTNSKGDLWLGTLDAPDIGILSFPNRLATNGILSGRNIEEEGASLLAELYRLAEDETVIQCPIVLVAHSLGGLIVKRAICQAKQSPNTYRHLIRKIAGFVFMGCPHSSSQELKDWAGVESILQKFTKGRYSPLDLQCVESLAGDCENFRVILAEDEKQLLTVSEKKGMSKQMIGKKNLFVDRYSATIGHDQETVIEHDSNHRDLCIVSAGSRTLDGIFDFLHLALDDTRKALAKDSPRYTGPSVFAESTVRDQNSDDENTDGVTIESMSGQNVLRGPDASILATSEPASSTNLGSCSKGATAGSDKINPDLISALKDFTIEYRDPILPCKSILLPRDPVFSGREDTLSSIRQTLVASIQEPENGSNSSLGETIPSLNVYSLCGPGGMGKTSIANEFVHRYEKDFDAVFWVAADEESKLFNGFRDIAVKLGIISDTDGKDLPAIREMLLAWLANPLRSYEHMDHVKPERASWLIVFDNVDRADTLEDFWPKDAAGSVLVTCRDPLIKSSIYLRNTGSIVPELLEEEGITLLLRLTNRESDEDDVKQAPRVVRALGRYPLAIAQMSGVILARDLGFNEFLELYSEETERREILGISEGQSASLRRYNQTLGTVWNLDDLKEGRALLEVISFLDPDSIPESLLEKNPACMDWDRYPKTSLEYSKARAELLSRSLIYRNRGKKTLRVHRLIQDTVRTQMNDATFNEVYSRVLDMLGARWPRVFKGFGNVQTDWQQNSELWAHVLSLFKYRDRFSPGAAHFATAIKRMHFALDVLIFSVSDSRFSASPTILLFFSFLRDAVTGEPSHELQMIDANFHYCRGELGLHINHREHPLPDFSQCVKQLDILLDDDAKKADALFGVAVNELGCAYLMNWKNDEALIEFERAVTILQNLHNPSAQEITMGQINVGFVYGYLGRYDEALQIFEVALKERHIKLGRDDYSSFVNGKLYMGWGNVLAAKGRLDDSFKLHVKCLEHYKRSVGNSHHRTGDGCVKASDHFARTGDGPTALALLDQALKIFNLDTYHRPEAARAHYKKGSVLKQMDQEEEANKEMDTALEIFNSFVSPGDRAGTIDELDDEDFDHWIMFWSR</sequence>
<dbReference type="Proteomes" id="UP000191500">
    <property type="component" value="Unassembled WGS sequence"/>
</dbReference>
<feature type="transmembrane region" description="Helical" evidence="7">
    <location>
        <begin position="510"/>
        <end position="532"/>
    </location>
</feature>
<keyword evidence="12" id="KW-1185">Reference proteome</keyword>
<proteinExistence type="inferred from homology"/>
<evidence type="ECO:0000256" key="7">
    <source>
        <dbReference type="SAM" id="Phobius"/>
    </source>
</evidence>
<dbReference type="Gene3D" id="1.25.40.10">
    <property type="entry name" value="Tetratricopeptide repeat domain"/>
    <property type="match status" value="2"/>
</dbReference>
<evidence type="ECO:0000256" key="1">
    <source>
        <dbReference type="ARBA" id="ARBA00004141"/>
    </source>
</evidence>
<dbReference type="GO" id="GO:0046873">
    <property type="term" value="F:metal ion transmembrane transporter activity"/>
    <property type="evidence" value="ECO:0007669"/>
    <property type="project" value="InterPro"/>
</dbReference>
<feature type="compositionally biased region" description="Polar residues" evidence="6">
    <location>
        <begin position="10"/>
        <end position="31"/>
    </location>
</feature>
<dbReference type="InterPro" id="IPR002523">
    <property type="entry name" value="MgTranspt_CorA/ZnTranspt_ZntB"/>
</dbReference>
<dbReference type="Gene3D" id="3.40.50.1820">
    <property type="entry name" value="alpha/beta hydrolase"/>
    <property type="match status" value="1"/>
</dbReference>
<dbReference type="SUPFAM" id="SSF144083">
    <property type="entry name" value="Magnesium transport protein CorA, transmembrane region"/>
    <property type="match status" value="1"/>
</dbReference>
<evidence type="ECO:0000259" key="9">
    <source>
        <dbReference type="Pfam" id="PF05057"/>
    </source>
</evidence>
<reference evidence="12" key="1">
    <citation type="journal article" date="2017" name="Nat. Microbiol.">
        <title>Global analysis of biosynthetic gene clusters reveals vast potential of secondary metabolite production in Penicillium species.</title>
        <authorList>
            <person name="Nielsen J.C."/>
            <person name="Grijseels S."/>
            <person name="Prigent S."/>
            <person name="Ji B."/>
            <person name="Dainat J."/>
            <person name="Nielsen K.F."/>
            <person name="Frisvad J.C."/>
            <person name="Workman M."/>
            <person name="Nielsen J."/>
        </authorList>
    </citation>
    <scope>NUCLEOTIDE SEQUENCE [LARGE SCALE GENOMIC DNA]</scope>
    <source>
        <strain evidence="12">IBT 31321</strain>
    </source>
</reference>
<feature type="domain" description="NB-ARC" evidence="8">
    <location>
        <begin position="956"/>
        <end position="1111"/>
    </location>
</feature>
<evidence type="ECO:0000259" key="10">
    <source>
        <dbReference type="Pfam" id="PF25000"/>
    </source>
</evidence>
<dbReference type="InterPro" id="IPR002182">
    <property type="entry name" value="NB-ARC"/>
</dbReference>
<evidence type="ECO:0000313" key="12">
    <source>
        <dbReference type="Proteomes" id="UP000191500"/>
    </source>
</evidence>
<dbReference type="Gene3D" id="3.40.50.300">
    <property type="entry name" value="P-loop containing nucleotide triphosphate hydrolases"/>
    <property type="match status" value="1"/>
</dbReference>
<dbReference type="PANTHER" id="PTHR35205:SF1">
    <property type="entry name" value="ZU5 DOMAIN-CONTAINING PROTEIN"/>
    <property type="match status" value="1"/>
</dbReference>
<dbReference type="Pfam" id="PF00931">
    <property type="entry name" value="NB-ARC"/>
    <property type="match status" value="1"/>
</dbReference>
<evidence type="ECO:0000256" key="6">
    <source>
        <dbReference type="SAM" id="MobiDB-lite"/>
    </source>
</evidence>
<dbReference type="InterPro" id="IPR007751">
    <property type="entry name" value="DUF676_lipase-like"/>
</dbReference>
<dbReference type="InterPro" id="IPR011990">
    <property type="entry name" value="TPR-like_helical_dom_sf"/>
</dbReference>
<comment type="subcellular location">
    <subcellularLocation>
        <location evidence="1">Membrane</location>
        <topology evidence="1">Multi-pass membrane protein</topology>
    </subcellularLocation>
</comment>
<dbReference type="InterPro" id="IPR027417">
    <property type="entry name" value="P-loop_NTPase"/>
</dbReference>
<evidence type="ECO:0000313" key="11">
    <source>
        <dbReference type="EMBL" id="OQE46487.1"/>
    </source>
</evidence>
<evidence type="ECO:0000256" key="4">
    <source>
        <dbReference type="ARBA" id="ARBA00022989"/>
    </source>
</evidence>
<gene>
    <name evidence="11" type="ORF">PENCOP_c001G03806</name>
</gene>
<dbReference type="InterPro" id="IPR029058">
    <property type="entry name" value="AB_hydrolase_fold"/>
</dbReference>
<protein>
    <recommendedName>
        <fullName evidence="13">NB-ARC domain-containing protein</fullName>
    </recommendedName>
</protein>
<dbReference type="Gene3D" id="1.20.58.340">
    <property type="entry name" value="Magnesium transport protein CorA, transmembrane region"/>
    <property type="match status" value="1"/>
</dbReference>
<evidence type="ECO:0000256" key="3">
    <source>
        <dbReference type="ARBA" id="ARBA00022692"/>
    </source>
</evidence>
<dbReference type="InterPro" id="IPR045863">
    <property type="entry name" value="CorA_TM1_TM2"/>
</dbReference>
<comment type="similarity">
    <text evidence="2">Belongs to the putative lipase ROG1 family.</text>
</comment>
<evidence type="ECO:0008006" key="13">
    <source>
        <dbReference type="Google" id="ProtNLM"/>
    </source>
</evidence>
<feature type="domain" description="DUF676" evidence="9">
    <location>
        <begin position="614"/>
        <end position="682"/>
    </location>
</feature>
<dbReference type="GO" id="GO:0043531">
    <property type="term" value="F:ADP binding"/>
    <property type="evidence" value="ECO:0007669"/>
    <property type="project" value="InterPro"/>
</dbReference>
<evidence type="ECO:0000256" key="5">
    <source>
        <dbReference type="ARBA" id="ARBA00023136"/>
    </source>
</evidence>